<organism evidence="13 14">
    <name type="scientific">Amphritea pacifica</name>
    <dbReference type="NCBI Taxonomy" id="2811233"/>
    <lineage>
        <taxon>Bacteria</taxon>
        <taxon>Pseudomonadati</taxon>
        <taxon>Pseudomonadota</taxon>
        <taxon>Gammaproteobacteria</taxon>
        <taxon>Oceanospirillales</taxon>
        <taxon>Oceanospirillaceae</taxon>
        <taxon>Amphritea</taxon>
    </lineage>
</organism>
<dbReference type="SUPFAM" id="SSF54523">
    <property type="entry name" value="Pili subunits"/>
    <property type="match status" value="1"/>
</dbReference>
<reference evidence="13 14" key="1">
    <citation type="submission" date="2021-02" db="EMBL/GenBank/DDBJ databases">
        <title>A novel species of genus Amphritea isolated from a fishpond in China.</title>
        <authorList>
            <person name="Lu H."/>
        </authorList>
    </citation>
    <scope>NUCLEOTIDE SEQUENCE [LARGE SCALE GENOMIC DNA]</scope>
    <source>
        <strain evidence="13 14">RP18W</strain>
    </source>
</reference>
<gene>
    <name evidence="13" type="ORF">JW498_16930</name>
</gene>
<dbReference type="Gene3D" id="3.55.40.10">
    <property type="entry name" value="minor pseudopilin epsh domain"/>
    <property type="match status" value="1"/>
</dbReference>
<evidence type="ECO:0000256" key="9">
    <source>
        <dbReference type="ARBA" id="ARBA00025772"/>
    </source>
</evidence>
<accession>A0ABS2WBU7</accession>
<comment type="caution">
    <text evidence="13">The sequence shown here is derived from an EMBL/GenBank/DDBJ whole genome shotgun (WGS) entry which is preliminary data.</text>
</comment>
<name>A0ABS2WBU7_9GAMM</name>
<evidence type="ECO:0000259" key="12">
    <source>
        <dbReference type="Pfam" id="PF12019"/>
    </source>
</evidence>
<sequence length="182" mass="19243">MRIVKQRGFTLIELIVTIAVAAILIAVGIPSFSDFIKRGQITEQRDTLYASLMLARSEAVNRGSSVSVCATSNQASCNIAGAGTVSWATGWLVFTDPDEDGVVDSDETVMKVMSAIGGGNSVKWDDGRLITYDNEGRSSSAGTFTFCDASKDVSYARAVIISSSGRIRRDITNASGGALVCN</sequence>
<keyword evidence="8 11" id="KW-0472">Membrane</keyword>
<protein>
    <recommendedName>
        <fullName evidence="2">Type II secretion system protein H</fullName>
    </recommendedName>
    <alternativeName>
        <fullName evidence="10">General secretion pathway protein H</fullName>
    </alternativeName>
</protein>
<keyword evidence="3" id="KW-1003">Cell membrane</keyword>
<evidence type="ECO:0000256" key="6">
    <source>
        <dbReference type="ARBA" id="ARBA00022692"/>
    </source>
</evidence>
<dbReference type="InterPro" id="IPR045584">
    <property type="entry name" value="Pilin-like"/>
</dbReference>
<dbReference type="EMBL" id="JAFFZP010000032">
    <property type="protein sequence ID" value="MBN0989053.1"/>
    <property type="molecule type" value="Genomic_DNA"/>
</dbReference>
<evidence type="ECO:0000313" key="13">
    <source>
        <dbReference type="EMBL" id="MBN0989053.1"/>
    </source>
</evidence>
<evidence type="ECO:0000313" key="14">
    <source>
        <dbReference type="Proteomes" id="UP000760472"/>
    </source>
</evidence>
<keyword evidence="5" id="KW-0997">Cell inner membrane</keyword>
<dbReference type="PROSITE" id="PS00409">
    <property type="entry name" value="PROKAR_NTER_METHYL"/>
    <property type="match status" value="1"/>
</dbReference>
<evidence type="ECO:0000256" key="3">
    <source>
        <dbReference type="ARBA" id="ARBA00022475"/>
    </source>
</evidence>
<evidence type="ECO:0000256" key="1">
    <source>
        <dbReference type="ARBA" id="ARBA00004377"/>
    </source>
</evidence>
<evidence type="ECO:0000256" key="4">
    <source>
        <dbReference type="ARBA" id="ARBA00022481"/>
    </source>
</evidence>
<keyword evidence="14" id="KW-1185">Reference proteome</keyword>
<keyword evidence="7 11" id="KW-1133">Transmembrane helix</keyword>
<evidence type="ECO:0000256" key="2">
    <source>
        <dbReference type="ARBA" id="ARBA00021549"/>
    </source>
</evidence>
<feature type="transmembrane region" description="Helical" evidence="11">
    <location>
        <begin position="12"/>
        <end position="32"/>
    </location>
</feature>
<evidence type="ECO:0000256" key="5">
    <source>
        <dbReference type="ARBA" id="ARBA00022519"/>
    </source>
</evidence>
<dbReference type="Proteomes" id="UP000760472">
    <property type="component" value="Unassembled WGS sequence"/>
</dbReference>
<evidence type="ECO:0000256" key="8">
    <source>
        <dbReference type="ARBA" id="ARBA00023136"/>
    </source>
</evidence>
<dbReference type="InterPro" id="IPR012902">
    <property type="entry name" value="N_methyl_site"/>
</dbReference>
<comment type="similarity">
    <text evidence="9">Belongs to the GSP H family.</text>
</comment>
<dbReference type="Pfam" id="PF07963">
    <property type="entry name" value="N_methyl"/>
    <property type="match status" value="1"/>
</dbReference>
<dbReference type="Pfam" id="PF12019">
    <property type="entry name" value="GspH"/>
    <property type="match status" value="1"/>
</dbReference>
<keyword evidence="4" id="KW-0488">Methylation</keyword>
<proteinExistence type="inferred from homology"/>
<evidence type="ECO:0000256" key="7">
    <source>
        <dbReference type="ARBA" id="ARBA00022989"/>
    </source>
</evidence>
<comment type="subcellular location">
    <subcellularLocation>
        <location evidence="1">Cell inner membrane</location>
        <topology evidence="1">Single-pass membrane protein</topology>
    </subcellularLocation>
</comment>
<evidence type="ECO:0000256" key="10">
    <source>
        <dbReference type="ARBA" id="ARBA00030775"/>
    </source>
</evidence>
<dbReference type="InterPro" id="IPR022346">
    <property type="entry name" value="T2SS_GspH"/>
</dbReference>
<dbReference type="RefSeq" id="WP_205214134.1">
    <property type="nucleotide sequence ID" value="NZ_JAFFZP010000032.1"/>
</dbReference>
<keyword evidence="6 11" id="KW-0812">Transmembrane</keyword>
<dbReference type="NCBIfam" id="TIGR02532">
    <property type="entry name" value="IV_pilin_GFxxxE"/>
    <property type="match status" value="1"/>
</dbReference>
<evidence type="ECO:0000256" key="11">
    <source>
        <dbReference type="SAM" id="Phobius"/>
    </source>
</evidence>
<feature type="domain" description="General secretion pathway GspH" evidence="12">
    <location>
        <begin position="46"/>
        <end position="165"/>
    </location>
</feature>